<evidence type="ECO:0000313" key="1">
    <source>
        <dbReference type="EMBL" id="SUB89555.1"/>
    </source>
</evidence>
<sequence>MHHNIHADFILAPIQEILADGINACKGIGNGIETQPLSEYILSSLFLKATGAQEQKLKCICWEIATHDYDFRYKFISGKTQLGECSDYTSKNKIYSFLVQQIGKLGKKEDIIEDATRKKVISEAISKTKALFESTNVLDWGKRDFISYETNISSRLTDGQILINNQQSGSKLFESVLQKDYDEIVYGHRNRLAHNTTSYQRHLPKLETIADEKYSLHNYFYRYTLLILIDLIFIHLYQEYRDSLGDYSAHL</sequence>
<gene>
    <name evidence="1" type="ORF">NCTC11632_01667</name>
</gene>
<name>A0A379EA54_9PORP</name>
<proteinExistence type="predicted"/>
<dbReference type="Proteomes" id="UP000254156">
    <property type="component" value="Unassembled WGS sequence"/>
</dbReference>
<evidence type="ECO:0008006" key="3">
    <source>
        <dbReference type="Google" id="ProtNLM"/>
    </source>
</evidence>
<evidence type="ECO:0000313" key="2">
    <source>
        <dbReference type="Proteomes" id="UP000254156"/>
    </source>
</evidence>
<dbReference type="EMBL" id="UGTF01000002">
    <property type="protein sequence ID" value="SUB89555.1"/>
    <property type="molecule type" value="Genomic_DNA"/>
</dbReference>
<organism evidence="1 2">
    <name type="scientific">Porphyromonas macacae</name>
    <dbReference type="NCBI Taxonomy" id="28115"/>
    <lineage>
        <taxon>Bacteria</taxon>
        <taxon>Pseudomonadati</taxon>
        <taxon>Bacteroidota</taxon>
        <taxon>Bacteroidia</taxon>
        <taxon>Bacteroidales</taxon>
        <taxon>Porphyromonadaceae</taxon>
        <taxon>Porphyromonas</taxon>
    </lineage>
</organism>
<dbReference type="RefSeq" id="WP_025003750.1">
    <property type="nucleotide sequence ID" value="NZ_UGTF01000002.1"/>
</dbReference>
<protein>
    <recommendedName>
        <fullName evidence="3">RiboL-PSP-HEPN domain-containing protein</fullName>
    </recommendedName>
</protein>
<accession>A0A379EA54</accession>
<reference evidence="1 2" key="1">
    <citation type="submission" date="2018-06" db="EMBL/GenBank/DDBJ databases">
        <authorList>
            <consortium name="Pathogen Informatics"/>
            <person name="Doyle S."/>
        </authorList>
    </citation>
    <scope>NUCLEOTIDE SEQUENCE [LARGE SCALE GENOMIC DNA]</scope>
    <source>
        <strain evidence="1 2">NCTC11632</strain>
    </source>
</reference>
<dbReference type="AlphaFoldDB" id="A0A379EA54"/>